<evidence type="ECO:0000256" key="13">
    <source>
        <dbReference type="ARBA" id="ARBA00048679"/>
    </source>
</evidence>
<evidence type="ECO:0000256" key="3">
    <source>
        <dbReference type="ARBA" id="ARBA00022527"/>
    </source>
</evidence>
<evidence type="ECO:0000256" key="16">
    <source>
        <dbReference type="SAM" id="MobiDB-lite"/>
    </source>
</evidence>
<evidence type="ECO:0000256" key="10">
    <source>
        <dbReference type="ARBA" id="ARBA00022840"/>
    </source>
</evidence>
<dbReference type="InterPro" id="IPR008271">
    <property type="entry name" value="Ser/Thr_kinase_AS"/>
</dbReference>
<dbReference type="AlphaFoldDB" id="A0A7S3HNC2"/>
<keyword evidence="8" id="KW-0418">Kinase</keyword>
<comment type="cofactor">
    <cofactor evidence="1">
        <name>Mg(2+)</name>
        <dbReference type="ChEBI" id="CHEBI:18420"/>
    </cofactor>
</comment>
<dbReference type="Gene3D" id="1.10.510.10">
    <property type="entry name" value="Transferase(Phosphotransferase) domain 1"/>
    <property type="match status" value="1"/>
</dbReference>
<evidence type="ECO:0000256" key="2">
    <source>
        <dbReference type="ARBA" id="ARBA00012513"/>
    </source>
</evidence>
<evidence type="ECO:0000256" key="6">
    <source>
        <dbReference type="ARBA" id="ARBA00022737"/>
    </source>
</evidence>
<dbReference type="PROSITE" id="PS00108">
    <property type="entry name" value="PROTEIN_KINASE_ST"/>
    <property type="match status" value="1"/>
</dbReference>
<feature type="compositionally biased region" description="Low complexity" evidence="16">
    <location>
        <begin position="720"/>
        <end position="736"/>
    </location>
</feature>
<evidence type="ECO:0000259" key="17">
    <source>
        <dbReference type="PROSITE" id="PS50011"/>
    </source>
</evidence>
<dbReference type="InterPro" id="IPR011009">
    <property type="entry name" value="Kinase-like_dom_sf"/>
</dbReference>
<keyword evidence="15" id="KW-0175">Coiled coil</keyword>
<dbReference type="Pfam" id="PF00069">
    <property type="entry name" value="Pkinase"/>
    <property type="match status" value="1"/>
</dbReference>
<dbReference type="EC" id="2.7.11.1" evidence="2"/>
<keyword evidence="5" id="KW-0479">Metal-binding</keyword>
<evidence type="ECO:0000256" key="15">
    <source>
        <dbReference type="SAM" id="Coils"/>
    </source>
</evidence>
<dbReference type="SUPFAM" id="SSF56112">
    <property type="entry name" value="Protein kinase-like (PK-like)"/>
    <property type="match status" value="1"/>
</dbReference>
<dbReference type="SMART" id="SM00220">
    <property type="entry name" value="S_TKc"/>
    <property type="match status" value="1"/>
</dbReference>
<gene>
    <name evidence="18" type="ORF">SELO1098_LOCUS28994</name>
</gene>
<evidence type="ECO:0000256" key="4">
    <source>
        <dbReference type="ARBA" id="ARBA00022679"/>
    </source>
</evidence>
<keyword evidence="9" id="KW-0106">Calcium</keyword>
<dbReference type="PROSITE" id="PS00107">
    <property type="entry name" value="PROTEIN_KINASE_ATP"/>
    <property type="match status" value="1"/>
</dbReference>
<dbReference type="CDD" id="cd05117">
    <property type="entry name" value="STKc_CAMK"/>
    <property type="match status" value="1"/>
</dbReference>
<evidence type="ECO:0000256" key="7">
    <source>
        <dbReference type="ARBA" id="ARBA00022741"/>
    </source>
</evidence>
<evidence type="ECO:0000256" key="12">
    <source>
        <dbReference type="ARBA" id="ARBA00047899"/>
    </source>
</evidence>
<comment type="similarity">
    <text evidence="11">Belongs to the protein kinase superfamily. Ser/Thr protein kinase family. CDPK subfamily.</text>
</comment>
<evidence type="ECO:0000256" key="1">
    <source>
        <dbReference type="ARBA" id="ARBA00001946"/>
    </source>
</evidence>
<evidence type="ECO:0000256" key="11">
    <source>
        <dbReference type="ARBA" id="ARBA00024334"/>
    </source>
</evidence>
<dbReference type="GO" id="GO:0005524">
    <property type="term" value="F:ATP binding"/>
    <property type="evidence" value="ECO:0007669"/>
    <property type="project" value="UniProtKB-UniRule"/>
</dbReference>
<dbReference type="GO" id="GO:0046872">
    <property type="term" value="F:metal ion binding"/>
    <property type="evidence" value="ECO:0007669"/>
    <property type="project" value="UniProtKB-KW"/>
</dbReference>
<feature type="binding site" evidence="14">
    <location>
        <position position="97"/>
    </location>
    <ligand>
        <name>ATP</name>
        <dbReference type="ChEBI" id="CHEBI:30616"/>
    </ligand>
</feature>
<name>A0A7S3HNC2_9STRA</name>
<evidence type="ECO:0000256" key="5">
    <source>
        <dbReference type="ARBA" id="ARBA00022723"/>
    </source>
</evidence>
<sequence>MHYKREISTSVADLHLNTVSDSFKRLAVSHDGHPEKPMNISDPSALTHQNAAILTVMSSARDDFGSKYDIIREIGKGGFSTVYQTKDRRTGKDYAVKIVDLRPLRLRERFNPLRLRREVDIMKRLHHPNIIQFVDVFEDNDNLMMVMEYCPGQELFDVILDRKFFHEEDARPIFVQIARALYYLHSLNILHRDVKPENVLVSSIPDAQGNIVAKLLDFGLSKNAGNGSAAKTFVGTPCYVAPEVEYTSKGLGGTYSFPADCWSLGALLYVMLVARFPEFEQDSSGKIVVKLSPSLWGSVSSEAKDLIRSLMNTNPAARLTMGSTLMHPWLKQYRATQEELSRVAVSSYDLSRKLQEEETRLAEVERQARAAVAHANHMQSQGMREEPTTSSHVEMHRIDSDSAEDIELTSTGAVVHHQAMVVVRNNLSDPLSEAVVPATKNPDHGIQLAPLLHLQRSIATCFDEVHASYKDLPEVASEIREGASLCREQLTQSMKMLRQVEQTAAAVLSMFPDLELAVEEGEPQLALNFFATVKVWVKDLRELVNSTQSINKASMHQIQLIVERSTIGLLERQKQNKANKISLPRKLLDTAMVKLGLAEKANELLGSVEVTLVPDSKEDKVEIDADHVLDLFMSLFGSGGVGPNGHSGATNLDESDGSGAPEGFFGRVFSIDSDSRTLDATSTNSGGKQTPPLPPGTTAALHGNAATSKSLLQHLNSNTSNLSTTSAISTRSTSLTPSHTPRDASLLPPVSSPEPSYPSYAMDLEEDEEEDNIVDVNRNNSYGSNASSTSSTSQISLDNFTPLMPGNLPVPPHLLMDDKSKSNGQYKSHENAAAHLADALKKLRQVDMILEELSVFWANTEVVLDLLSKKGEHVEQFVGFASKPKLKARFLERMEEYKRFWENVSMMCSNYIAGVQTTNEQQRMYGFLDLDSQSSHSSSKTSTPSHLQQSLQPLMAQGTPRIPISAAIAGVNSMRLQGTF</sequence>
<keyword evidence="6" id="KW-0677">Repeat</keyword>
<dbReference type="FunFam" id="3.30.200.20:FF:000315">
    <property type="entry name" value="Calcium-dependent protein kinase 3"/>
    <property type="match status" value="1"/>
</dbReference>
<dbReference type="PANTHER" id="PTHR24349">
    <property type="entry name" value="SERINE/THREONINE-PROTEIN KINASE"/>
    <property type="match status" value="1"/>
</dbReference>
<protein>
    <recommendedName>
        <fullName evidence="2">non-specific serine/threonine protein kinase</fullName>
        <ecNumber evidence="2">2.7.11.1</ecNumber>
    </recommendedName>
</protein>
<organism evidence="18">
    <name type="scientific">Spumella elongata</name>
    <dbReference type="NCBI Taxonomy" id="89044"/>
    <lineage>
        <taxon>Eukaryota</taxon>
        <taxon>Sar</taxon>
        <taxon>Stramenopiles</taxon>
        <taxon>Ochrophyta</taxon>
        <taxon>Chrysophyceae</taxon>
        <taxon>Chromulinales</taxon>
        <taxon>Chromulinaceae</taxon>
        <taxon>Spumella</taxon>
    </lineage>
</organism>
<dbReference type="InterPro" id="IPR017441">
    <property type="entry name" value="Protein_kinase_ATP_BS"/>
</dbReference>
<accession>A0A7S3HNC2</accession>
<keyword evidence="4" id="KW-0808">Transferase</keyword>
<evidence type="ECO:0000256" key="9">
    <source>
        <dbReference type="ARBA" id="ARBA00022837"/>
    </source>
</evidence>
<dbReference type="GO" id="GO:0004674">
    <property type="term" value="F:protein serine/threonine kinase activity"/>
    <property type="evidence" value="ECO:0007669"/>
    <property type="project" value="UniProtKB-KW"/>
</dbReference>
<evidence type="ECO:0000256" key="8">
    <source>
        <dbReference type="ARBA" id="ARBA00022777"/>
    </source>
</evidence>
<feature type="coiled-coil region" evidence="15">
    <location>
        <begin position="347"/>
        <end position="374"/>
    </location>
</feature>
<dbReference type="FunFam" id="1.10.510.10:FF:000571">
    <property type="entry name" value="Maternal embryonic leucine zipper kinase"/>
    <property type="match status" value="1"/>
</dbReference>
<dbReference type="EMBL" id="HBIC01056588">
    <property type="protein sequence ID" value="CAE0300138.1"/>
    <property type="molecule type" value="Transcribed_RNA"/>
</dbReference>
<keyword evidence="10 14" id="KW-0067">ATP-binding</keyword>
<evidence type="ECO:0000256" key="14">
    <source>
        <dbReference type="PROSITE-ProRule" id="PRU10141"/>
    </source>
</evidence>
<proteinExistence type="inferred from homology"/>
<keyword evidence="3" id="KW-0723">Serine/threonine-protein kinase</keyword>
<evidence type="ECO:0000313" key="18">
    <source>
        <dbReference type="EMBL" id="CAE0300138.1"/>
    </source>
</evidence>
<keyword evidence="7 14" id="KW-0547">Nucleotide-binding</keyword>
<feature type="domain" description="Protein kinase" evidence="17">
    <location>
        <begin position="68"/>
        <end position="330"/>
    </location>
</feature>
<comment type="catalytic activity">
    <reaction evidence="12">
        <text>L-threonyl-[protein] + ATP = O-phospho-L-threonyl-[protein] + ADP + H(+)</text>
        <dbReference type="Rhea" id="RHEA:46608"/>
        <dbReference type="Rhea" id="RHEA-COMP:11060"/>
        <dbReference type="Rhea" id="RHEA-COMP:11605"/>
        <dbReference type="ChEBI" id="CHEBI:15378"/>
        <dbReference type="ChEBI" id="CHEBI:30013"/>
        <dbReference type="ChEBI" id="CHEBI:30616"/>
        <dbReference type="ChEBI" id="CHEBI:61977"/>
        <dbReference type="ChEBI" id="CHEBI:456216"/>
        <dbReference type="EC" id="2.7.11.1"/>
    </reaction>
</comment>
<dbReference type="InterPro" id="IPR000719">
    <property type="entry name" value="Prot_kinase_dom"/>
</dbReference>
<dbReference type="InterPro" id="IPR050205">
    <property type="entry name" value="CDPK_Ser/Thr_kinases"/>
</dbReference>
<feature type="compositionally biased region" description="Polar residues" evidence="16">
    <location>
        <begin position="678"/>
        <end position="688"/>
    </location>
</feature>
<dbReference type="PROSITE" id="PS50011">
    <property type="entry name" value="PROTEIN_KINASE_DOM"/>
    <property type="match status" value="1"/>
</dbReference>
<feature type="region of interest" description="Disordered" evidence="16">
    <location>
        <begin position="646"/>
        <end position="701"/>
    </location>
</feature>
<feature type="region of interest" description="Disordered" evidence="16">
    <location>
        <begin position="720"/>
        <end position="760"/>
    </location>
</feature>
<reference evidence="18" key="1">
    <citation type="submission" date="2021-01" db="EMBL/GenBank/DDBJ databases">
        <authorList>
            <person name="Corre E."/>
            <person name="Pelletier E."/>
            <person name="Niang G."/>
            <person name="Scheremetjew M."/>
            <person name="Finn R."/>
            <person name="Kale V."/>
            <person name="Holt S."/>
            <person name="Cochrane G."/>
            <person name="Meng A."/>
            <person name="Brown T."/>
            <person name="Cohen L."/>
        </authorList>
    </citation>
    <scope>NUCLEOTIDE SEQUENCE</scope>
    <source>
        <strain evidence="18">CCAP 955/1</strain>
    </source>
</reference>
<comment type="catalytic activity">
    <reaction evidence="13">
        <text>L-seryl-[protein] + ATP = O-phospho-L-seryl-[protein] + ADP + H(+)</text>
        <dbReference type="Rhea" id="RHEA:17989"/>
        <dbReference type="Rhea" id="RHEA-COMP:9863"/>
        <dbReference type="Rhea" id="RHEA-COMP:11604"/>
        <dbReference type="ChEBI" id="CHEBI:15378"/>
        <dbReference type="ChEBI" id="CHEBI:29999"/>
        <dbReference type="ChEBI" id="CHEBI:30616"/>
        <dbReference type="ChEBI" id="CHEBI:83421"/>
        <dbReference type="ChEBI" id="CHEBI:456216"/>
        <dbReference type="EC" id="2.7.11.1"/>
    </reaction>
</comment>